<dbReference type="NCBIfam" id="TIGR01029">
    <property type="entry name" value="rpsG_bact"/>
    <property type="match status" value="1"/>
</dbReference>
<comment type="subunit">
    <text evidence="7">Part of the 30S ribosomal subunit. Contacts proteins S9 and S11.</text>
</comment>
<dbReference type="EMBL" id="CP021434">
    <property type="protein sequence ID" value="ARU61061.1"/>
    <property type="molecule type" value="Genomic_DNA"/>
</dbReference>
<evidence type="ECO:0000256" key="7">
    <source>
        <dbReference type="HAMAP-Rule" id="MF_00480"/>
    </source>
</evidence>
<dbReference type="GO" id="GO:0000049">
    <property type="term" value="F:tRNA binding"/>
    <property type="evidence" value="ECO:0007669"/>
    <property type="project" value="UniProtKB-UniRule"/>
</dbReference>
<dbReference type="FunFam" id="1.10.455.10:FF:000001">
    <property type="entry name" value="30S ribosomal protein S7"/>
    <property type="match status" value="1"/>
</dbReference>
<evidence type="ECO:0000256" key="4">
    <source>
        <dbReference type="ARBA" id="ARBA00022884"/>
    </source>
</evidence>
<comment type="function">
    <text evidence="7">One of the primary rRNA binding proteins, it binds directly to 16S rRNA where it nucleates assembly of the head domain of the 30S subunit. Is located at the subunit interface close to the decoding center, probably blocks exit of the E-site tRNA.</text>
</comment>
<evidence type="ECO:0000313" key="9">
    <source>
        <dbReference type="EMBL" id="ARU61061.1"/>
    </source>
</evidence>
<dbReference type="GO" id="GO:0006412">
    <property type="term" value="P:translation"/>
    <property type="evidence" value="ECO:0007669"/>
    <property type="project" value="UniProtKB-UniRule"/>
</dbReference>
<reference evidence="10" key="1">
    <citation type="submission" date="2017-05" db="EMBL/GenBank/DDBJ databases">
        <authorList>
            <person name="Sung H."/>
        </authorList>
    </citation>
    <scope>NUCLEOTIDE SEQUENCE [LARGE SCALE GENOMIC DNA]</scope>
    <source>
        <strain evidence="10">AR23208</strain>
    </source>
</reference>
<evidence type="ECO:0000256" key="2">
    <source>
        <dbReference type="ARBA" id="ARBA00022555"/>
    </source>
</evidence>
<dbReference type="OrthoDB" id="9807653at2"/>
<keyword evidence="6 7" id="KW-0687">Ribonucleoprotein</keyword>
<dbReference type="Proteomes" id="UP000195437">
    <property type="component" value="Chromosome"/>
</dbReference>
<dbReference type="PIRSF" id="PIRSF002122">
    <property type="entry name" value="RPS7p_RPS7a_RPS5e_RPS7o"/>
    <property type="match status" value="1"/>
</dbReference>
<dbReference type="RefSeq" id="WP_087456445.1">
    <property type="nucleotide sequence ID" value="NZ_CP021434.1"/>
</dbReference>
<dbReference type="InterPro" id="IPR023798">
    <property type="entry name" value="Ribosomal_uS7_dom"/>
</dbReference>
<dbReference type="InterPro" id="IPR005717">
    <property type="entry name" value="Ribosomal_uS7_bac/org-type"/>
</dbReference>
<keyword evidence="3 7" id="KW-0699">rRNA-binding</keyword>
<evidence type="ECO:0000313" key="10">
    <source>
        <dbReference type="Proteomes" id="UP000195437"/>
    </source>
</evidence>
<dbReference type="GO" id="GO:0003735">
    <property type="term" value="F:structural constituent of ribosome"/>
    <property type="evidence" value="ECO:0007669"/>
    <property type="project" value="InterPro"/>
</dbReference>
<keyword evidence="5 7" id="KW-0689">Ribosomal protein</keyword>
<dbReference type="AlphaFoldDB" id="A0A1Y0IKM3"/>
<evidence type="ECO:0000256" key="3">
    <source>
        <dbReference type="ARBA" id="ARBA00022730"/>
    </source>
</evidence>
<gene>
    <name evidence="7" type="primary">rpsG</name>
    <name evidence="9" type="ORF">CBW65_08300</name>
</gene>
<keyword evidence="10" id="KW-1185">Reference proteome</keyword>
<evidence type="ECO:0000256" key="1">
    <source>
        <dbReference type="ARBA" id="ARBA00007151"/>
    </source>
</evidence>
<dbReference type="GO" id="GO:0019843">
    <property type="term" value="F:rRNA binding"/>
    <property type="evidence" value="ECO:0007669"/>
    <property type="project" value="UniProtKB-UniRule"/>
</dbReference>
<dbReference type="InterPro" id="IPR000235">
    <property type="entry name" value="Ribosomal_uS7"/>
</dbReference>
<feature type="domain" description="Small ribosomal subunit protein uS7" evidence="8">
    <location>
        <begin position="2"/>
        <end position="149"/>
    </location>
</feature>
<keyword evidence="4 7" id="KW-0694">RNA-binding</keyword>
<dbReference type="HAMAP" id="MF_00480_B">
    <property type="entry name" value="Ribosomal_uS7_B"/>
    <property type="match status" value="1"/>
</dbReference>
<dbReference type="Gene3D" id="1.10.455.10">
    <property type="entry name" value="Ribosomal protein S7 domain"/>
    <property type="match status" value="1"/>
</dbReference>
<evidence type="ECO:0000259" key="8">
    <source>
        <dbReference type="Pfam" id="PF00177"/>
    </source>
</evidence>
<dbReference type="PANTHER" id="PTHR11205">
    <property type="entry name" value="RIBOSOMAL PROTEIN S7"/>
    <property type="match status" value="1"/>
</dbReference>
<accession>A0A1Y0IKM3</accession>
<evidence type="ECO:0000256" key="5">
    <source>
        <dbReference type="ARBA" id="ARBA00022980"/>
    </source>
</evidence>
<dbReference type="InterPro" id="IPR036823">
    <property type="entry name" value="Ribosomal_uS7_dom_sf"/>
</dbReference>
<dbReference type="GO" id="GO:0015935">
    <property type="term" value="C:small ribosomal subunit"/>
    <property type="evidence" value="ECO:0007669"/>
    <property type="project" value="InterPro"/>
</dbReference>
<protein>
    <recommendedName>
        <fullName evidence="7">Small ribosomal subunit protein uS7</fullName>
    </recommendedName>
</protein>
<name>A0A1Y0IKM3_9BACL</name>
<evidence type="ECO:0000256" key="6">
    <source>
        <dbReference type="ARBA" id="ARBA00023274"/>
    </source>
</evidence>
<sequence length="156" mass="17859">MPRKGPVPRRDVLPDPVYGSKLVTRLANKLMYDGKKSTAQGAVYEAFDKIREKTGNDPLEVFETAMKNIMPVLEVKARRVGGANYQVPIEVRPERRVTLAIRWLVDYSRKRNEKTIVDKLANELMDAANNTGGSVKRREDMHKMAEANKAFAHYRW</sequence>
<keyword evidence="2 7" id="KW-0820">tRNA-binding</keyword>
<dbReference type="CDD" id="cd14869">
    <property type="entry name" value="uS7_Bacteria"/>
    <property type="match status" value="1"/>
</dbReference>
<comment type="similarity">
    <text evidence="1 7">Belongs to the universal ribosomal protein uS7 family.</text>
</comment>
<proteinExistence type="inferred from homology"/>
<organism evidence="9 10">
    <name type="scientific">Tumebacillus avium</name>
    <dbReference type="NCBI Taxonomy" id="1903704"/>
    <lineage>
        <taxon>Bacteria</taxon>
        <taxon>Bacillati</taxon>
        <taxon>Bacillota</taxon>
        <taxon>Bacilli</taxon>
        <taxon>Bacillales</taxon>
        <taxon>Alicyclobacillaceae</taxon>
        <taxon>Tumebacillus</taxon>
    </lineage>
</organism>
<dbReference type="KEGG" id="tum:CBW65_08300"/>
<dbReference type="SUPFAM" id="SSF47973">
    <property type="entry name" value="Ribosomal protein S7"/>
    <property type="match status" value="1"/>
</dbReference>
<dbReference type="Pfam" id="PF00177">
    <property type="entry name" value="Ribosomal_S7"/>
    <property type="match status" value="1"/>
</dbReference>